<dbReference type="Proteomes" id="UP000033866">
    <property type="component" value="Unassembled WGS sequence"/>
</dbReference>
<protein>
    <submittedName>
        <fullName evidence="2">Uncharacterized protein</fullName>
    </submittedName>
</protein>
<comment type="caution">
    <text evidence="2">The sequence shown here is derived from an EMBL/GenBank/DDBJ whole genome shotgun (WGS) entry which is preliminary data.</text>
</comment>
<dbReference type="AlphaFoldDB" id="A0A0G0DSC2"/>
<keyword evidence="1" id="KW-0472">Membrane</keyword>
<name>A0A0G0DSC2_9BACT</name>
<keyword evidence="1" id="KW-0812">Transmembrane</keyword>
<keyword evidence="1" id="KW-1133">Transmembrane helix</keyword>
<reference evidence="2 3" key="1">
    <citation type="journal article" date="2015" name="Nature">
        <title>rRNA introns, odd ribosomes, and small enigmatic genomes across a large radiation of phyla.</title>
        <authorList>
            <person name="Brown C.T."/>
            <person name="Hug L.A."/>
            <person name="Thomas B.C."/>
            <person name="Sharon I."/>
            <person name="Castelle C.J."/>
            <person name="Singh A."/>
            <person name="Wilkins M.J."/>
            <person name="Williams K.H."/>
            <person name="Banfield J.F."/>
        </authorList>
    </citation>
    <scope>NUCLEOTIDE SEQUENCE [LARGE SCALE GENOMIC DNA]</scope>
</reference>
<organism evidence="2 3">
    <name type="scientific">candidate division WS6 bacterium GW2011_GWE1_34_7</name>
    <dbReference type="NCBI Taxonomy" id="1619093"/>
    <lineage>
        <taxon>Bacteria</taxon>
        <taxon>Candidatus Dojkabacteria</taxon>
    </lineage>
</organism>
<gene>
    <name evidence="2" type="ORF">UR61_C0008G0003</name>
</gene>
<sequence>MKKYLVISIVILSLIAIFLLLFFFRDKLPKSDTIRTNSEEVEALVDITQSEMSAFVFATQESSTDHRIHINLTPFLTLNIDNSKISELYIENFKGESGIGEVLLIHPTTLATNTIGRTFLFTESSEPIKNETITSVGESITYAVVETVSKFNEVSNTGNITPHFGIIIKDISTVNYQEILEKEKIFEGSKYLEYSKVDVEKLNTEIQFDLRIKFEDGKEYFKRFKGTLKGSKLETEIAPLILLEVVEK</sequence>
<proteinExistence type="predicted"/>
<evidence type="ECO:0000313" key="2">
    <source>
        <dbReference type="EMBL" id="KKP65940.1"/>
    </source>
</evidence>
<accession>A0A0G0DSC2</accession>
<dbReference type="EMBL" id="LBPV01000008">
    <property type="protein sequence ID" value="KKP65940.1"/>
    <property type="molecule type" value="Genomic_DNA"/>
</dbReference>
<evidence type="ECO:0000256" key="1">
    <source>
        <dbReference type="SAM" id="Phobius"/>
    </source>
</evidence>
<evidence type="ECO:0000313" key="3">
    <source>
        <dbReference type="Proteomes" id="UP000033866"/>
    </source>
</evidence>
<feature type="transmembrane region" description="Helical" evidence="1">
    <location>
        <begin position="6"/>
        <end position="24"/>
    </location>
</feature>